<dbReference type="GO" id="GO:0016746">
    <property type="term" value="F:acyltransferase activity"/>
    <property type="evidence" value="ECO:0007669"/>
    <property type="project" value="UniProtKB-KW"/>
</dbReference>
<dbReference type="EMBL" id="JBHSNQ010000082">
    <property type="protein sequence ID" value="MFC5542136.1"/>
    <property type="molecule type" value="Genomic_DNA"/>
</dbReference>
<dbReference type="Proteomes" id="UP001595978">
    <property type="component" value="Unassembled WGS sequence"/>
</dbReference>
<keyword evidence="2" id="KW-0012">Acyltransferase</keyword>
<evidence type="ECO:0000313" key="2">
    <source>
        <dbReference type="EMBL" id="MFC5542136.1"/>
    </source>
</evidence>
<keyword evidence="2" id="KW-0808">Transferase</keyword>
<keyword evidence="3" id="KW-1185">Reference proteome</keyword>
<sequence>MKKVVLVPHNKKFAEAISSLSSEPPVRNALSLTESQTSIEGTLEFIEFVQEQEQLGKQYSRVIFNEDGDLIGIITLKDINMEEKTCNIGTWIGHRYWGKGYNESAKSQILHTAFTELDLEYVFVAVKLSNIRSRKALEKLPYIRTDVQEEFPEEYKKLEPQINAPFMLHVIEKSAFLEWYSENTEE</sequence>
<dbReference type="EC" id="2.3.-.-" evidence="2"/>
<dbReference type="Pfam" id="PF13302">
    <property type="entry name" value="Acetyltransf_3"/>
    <property type="match status" value="1"/>
</dbReference>
<dbReference type="PANTHER" id="PTHR43792:SF1">
    <property type="entry name" value="N-ACETYLTRANSFERASE DOMAIN-CONTAINING PROTEIN"/>
    <property type="match status" value="1"/>
</dbReference>
<accession>A0ABW0RCV3</accession>
<dbReference type="RefSeq" id="WP_390309546.1">
    <property type="nucleotide sequence ID" value="NZ_JBHSNQ010000082.1"/>
</dbReference>
<dbReference type="PANTHER" id="PTHR43792">
    <property type="entry name" value="GNAT FAMILY, PUTATIVE (AFU_ORTHOLOGUE AFUA_3G00765)-RELATED-RELATED"/>
    <property type="match status" value="1"/>
</dbReference>
<feature type="domain" description="N-acetyltransferase" evidence="1">
    <location>
        <begin position="4"/>
        <end position="140"/>
    </location>
</feature>
<gene>
    <name evidence="2" type="ORF">ACFPOH_10200</name>
</gene>
<evidence type="ECO:0000259" key="1">
    <source>
        <dbReference type="Pfam" id="PF13302"/>
    </source>
</evidence>
<dbReference type="InterPro" id="IPR000182">
    <property type="entry name" value="GNAT_dom"/>
</dbReference>
<reference evidence="3" key="1">
    <citation type="journal article" date="2019" name="Int. J. Syst. Evol. Microbiol.">
        <title>The Global Catalogue of Microorganisms (GCM) 10K type strain sequencing project: providing services to taxonomists for standard genome sequencing and annotation.</title>
        <authorList>
            <consortium name="The Broad Institute Genomics Platform"/>
            <consortium name="The Broad Institute Genome Sequencing Center for Infectious Disease"/>
            <person name="Wu L."/>
            <person name="Ma J."/>
        </authorList>
    </citation>
    <scope>NUCLEOTIDE SEQUENCE [LARGE SCALE GENOMIC DNA]</scope>
    <source>
        <strain evidence="3">CCUG 56331</strain>
    </source>
</reference>
<protein>
    <submittedName>
        <fullName evidence="2">GNAT family N-acetyltransferase</fullName>
        <ecNumber evidence="2">2.3.-.-</ecNumber>
    </submittedName>
</protein>
<evidence type="ECO:0000313" key="3">
    <source>
        <dbReference type="Proteomes" id="UP001595978"/>
    </source>
</evidence>
<dbReference type="InterPro" id="IPR016181">
    <property type="entry name" value="Acyl_CoA_acyltransferase"/>
</dbReference>
<name>A0ABW0RCV3_9BACL</name>
<dbReference type="SUPFAM" id="SSF55729">
    <property type="entry name" value="Acyl-CoA N-acyltransferases (Nat)"/>
    <property type="match status" value="1"/>
</dbReference>
<organism evidence="2 3">
    <name type="scientific">Ureibacillus suwonensis</name>
    <dbReference type="NCBI Taxonomy" id="313007"/>
    <lineage>
        <taxon>Bacteria</taxon>
        <taxon>Bacillati</taxon>
        <taxon>Bacillota</taxon>
        <taxon>Bacilli</taxon>
        <taxon>Bacillales</taxon>
        <taxon>Caryophanaceae</taxon>
        <taxon>Ureibacillus</taxon>
    </lineage>
</organism>
<comment type="caution">
    <text evidence="2">The sequence shown here is derived from an EMBL/GenBank/DDBJ whole genome shotgun (WGS) entry which is preliminary data.</text>
</comment>
<dbReference type="InterPro" id="IPR051531">
    <property type="entry name" value="N-acetyltransferase"/>
</dbReference>
<dbReference type="Gene3D" id="3.40.630.30">
    <property type="match status" value="1"/>
</dbReference>
<proteinExistence type="predicted"/>